<organism evidence="1 2">
    <name type="scientific">Flavobacterium taihuense</name>
    <dbReference type="NCBI Taxonomy" id="2857508"/>
    <lineage>
        <taxon>Bacteria</taxon>
        <taxon>Pseudomonadati</taxon>
        <taxon>Bacteroidota</taxon>
        <taxon>Flavobacteriia</taxon>
        <taxon>Flavobacteriales</taxon>
        <taxon>Flavobacteriaceae</taxon>
        <taxon>Flavobacterium</taxon>
    </lineage>
</organism>
<dbReference type="RefSeq" id="WP_219316627.1">
    <property type="nucleotide sequence ID" value="NZ_JAHWYN010000004.1"/>
</dbReference>
<comment type="caution">
    <text evidence="1">The sequence shown here is derived from an EMBL/GenBank/DDBJ whole genome shotgun (WGS) entry which is preliminary data.</text>
</comment>
<reference evidence="1 2" key="1">
    <citation type="submission" date="2021-07" db="EMBL/GenBank/DDBJ databases">
        <title>Flavobacterium sp. nov. isolated from sediment on the Taihu Lake.</title>
        <authorList>
            <person name="Qu J.-H."/>
        </authorList>
    </citation>
    <scope>NUCLEOTIDE SEQUENCE [LARGE SCALE GENOMIC DNA]</scope>
    <source>
        <strain evidence="1 2">NAS39</strain>
    </source>
</reference>
<evidence type="ECO:0000313" key="1">
    <source>
        <dbReference type="EMBL" id="MBW4360122.1"/>
    </source>
</evidence>
<name>A0ABS6XTY3_9FLAO</name>
<evidence type="ECO:0000313" key="2">
    <source>
        <dbReference type="Proteomes" id="UP000812031"/>
    </source>
</evidence>
<keyword evidence="2" id="KW-1185">Reference proteome</keyword>
<accession>A0ABS6XTY3</accession>
<gene>
    <name evidence="1" type="ORF">KZH69_06450</name>
</gene>
<sequence>MDNEIYFIEKKENEIFITVTVSTHGIATTEVKLFQDGSIINKGFSTNGAGLISKTSLGTDIKLDGTTIKIETDIVLTKVPKSAWESCFKNLEIHYYLEGGKANQKQPIELLSSEKKKSSSGETIVVIKRIDLLLE</sequence>
<protein>
    <submittedName>
        <fullName evidence="1">Uncharacterized protein</fullName>
    </submittedName>
</protein>
<proteinExistence type="predicted"/>
<dbReference type="Proteomes" id="UP000812031">
    <property type="component" value="Unassembled WGS sequence"/>
</dbReference>
<dbReference type="EMBL" id="JAHWYN010000004">
    <property type="protein sequence ID" value="MBW4360122.1"/>
    <property type="molecule type" value="Genomic_DNA"/>
</dbReference>